<keyword evidence="2" id="KW-0472">Membrane</keyword>
<dbReference type="AlphaFoldDB" id="A0A4Y3QUY1"/>
<proteinExistence type="predicted"/>
<feature type="transmembrane region" description="Helical" evidence="2">
    <location>
        <begin position="53"/>
        <end position="73"/>
    </location>
</feature>
<evidence type="ECO:0000313" key="4">
    <source>
        <dbReference type="Proteomes" id="UP000319210"/>
    </source>
</evidence>
<dbReference type="Proteomes" id="UP000319210">
    <property type="component" value="Unassembled WGS sequence"/>
</dbReference>
<reference evidence="3 4" key="1">
    <citation type="submission" date="2019-06" db="EMBL/GenBank/DDBJ databases">
        <title>Whole genome shotgun sequence of Streptomyces cacaoi subsp. cacaoi NBRC 12748.</title>
        <authorList>
            <person name="Hosoyama A."/>
            <person name="Uohara A."/>
            <person name="Ohji S."/>
            <person name="Ichikawa N."/>
        </authorList>
    </citation>
    <scope>NUCLEOTIDE SEQUENCE [LARGE SCALE GENOMIC DNA]</scope>
    <source>
        <strain evidence="3 4">NBRC 12748</strain>
    </source>
</reference>
<gene>
    <name evidence="3" type="ORF">SCA03_16960</name>
</gene>
<evidence type="ECO:0000256" key="2">
    <source>
        <dbReference type="SAM" id="Phobius"/>
    </source>
</evidence>
<feature type="region of interest" description="Disordered" evidence="1">
    <location>
        <begin position="1"/>
        <end position="22"/>
    </location>
</feature>
<keyword evidence="2" id="KW-1133">Transmembrane helix</keyword>
<protein>
    <submittedName>
        <fullName evidence="3">Uncharacterized protein</fullName>
    </submittedName>
</protein>
<comment type="caution">
    <text evidence="3">The sequence shown here is derived from an EMBL/GenBank/DDBJ whole genome shotgun (WGS) entry which is preliminary data.</text>
</comment>
<feature type="transmembrane region" description="Helical" evidence="2">
    <location>
        <begin position="85"/>
        <end position="104"/>
    </location>
</feature>
<name>A0A4Y3QUY1_STRCI</name>
<feature type="transmembrane region" description="Helical" evidence="2">
    <location>
        <begin position="110"/>
        <end position="129"/>
    </location>
</feature>
<organism evidence="3 4">
    <name type="scientific">Streptomyces cacaoi</name>
    <dbReference type="NCBI Taxonomy" id="1898"/>
    <lineage>
        <taxon>Bacteria</taxon>
        <taxon>Bacillati</taxon>
        <taxon>Actinomycetota</taxon>
        <taxon>Actinomycetes</taxon>
        <taxon>Kitasatosporales</taxon>
        <taxon>Streptomycetaceae</taxon>
        <taxon>Streptomyces</taxon>
    </lineage>
</organism>
<keyword evidence="4" id="KW-1185">Reference proteome</keyword>
<dbReference type="EMBL" id="BJMM01000006">
    <property type="protein sequence ID" value="GEB49145.1"/>
    <property type="molecule type" value="Genomic_DNA"/>
</dbReference>
<accession>A0A4Y3QUY1</accession>
<sequence>MDATETKNSLGHADRPHSEPAQPPLPVWVPPVCAVLFGAGVALQAPNDARPGLMAPFLGLALALAGWALLRVVRSRQGVPRRHPVPRLRVAVVVIVPALHYYALQSTADLHWLYNTLGVAVAGFLWYRLQRKPRQ</sequence>
<dbReference type="RefSeq" id="WP_051845833.1">
    <property type="nucleotide sequence ID" value="NZ_BJMM01000006.1"/>
</dbReference>
<keyword evidence="2" id="KW-0812">Transmembrane</keyword>
<evidence type="ECO:0000313" key="3">
    <source>
        <dbReference type="EMBL" id="GEB49145.1"/>
    </source>
</evidence>
<evidence type="ECO:0000256" key="1">
    <source>
        <dbReference type="SAM" id="MobiDB-lite"/>
    </source>
</evidence>